<accession>A0A6J5N8Z3</accession>
<evidence type="ECO:0000313" key="1">
    <source>
        <dbReference type="EMBL" id="CAB4153570.1"/>
    </source>
</evidence>
<gene>
    <name evidence="1" type="ORF">UFOVP634_6</name>
</gene>
<evidence type="ECO:0008006" key="2">
    <source>
        <dbReference type="Google" id="ProtNLM"/>
    </source>
</evidence>
<sequence>MEITGTVKLIGATEEVGTKGFTKRLLVVTTNEQYPQDLPIDFVKDKTFLLDAFKEGDAVTVGINLRGSEYNGRYYLNAQGWKINKGVNDIPVHAAEVIDDHNILPF</sequence>
<protein>
    <recommendedName>
        <fullName evidence="2">DUF3127 domain-containing protein</fullName>
    </recommendedName>
</protein>
<dbReference type="EMBL" id="LR796598">
    <property type="protein sequence ID" value="CAB4153570.1"/>
    <property type="molecule type" value="Genomic_DNA"/>
</dbReference>
<reference evidence="1" key="1">
    <citation type="submission" date="2020-04" db="EMBL/GenBank/DDBJ databases">
        <authorList>
            <person name="Chiriac C."/>
            <person name="Salcher M."/>
            <person name="Ghai R."/>
            <person name="Kavagutti S V."/>
        </authorList>
    </citation>
    <scope>NUCLEOTIDE SEQUENCE</scope>
</reference>
<dbReference type="InterPro" id="IPR021474">
    <property type="entry name" value="DUF3127"/>
</dbReference>
<organism evidence="1">
    <name type="scientific">uncultured Caudovirales phage</name>
    <dbReference type="NCBI Taxonomy" id="2100421"/>
    <lineage>
        <taxon>Viruses</taxon>
        <taxon>Duplodnaviria</taxon>
        <taxon>Heunggongvirae</taxon>
        <taxon>Uroviricota</taxon>
        <taxon>Caudoviricetes</taxon>
        <taxon>Peduoviridae</taxon>
        <taxon>Maltschvirus</taxon>
        <taxon>Maltschvirus maltsch</taxon>
    </lineage>
</organism>
<name>A0A6J5N8Z3_9CAUD</name>
<dbReference type="Pfam" id="PF11325">
    <property type="entry name" value="DUF3127"/>
    <property type="match status" value="1"/>
</dbReference>
<proteinExistence type="predicted"/>